<dbReference type="InterPro" id="IPR040079">
    <property type="entry name" value="Glutathione_S-Trfase"/>
</dbReference>
<dbReference type="RefSeq" id="XP_021299630.1">
    <property type="nucleotide sequence ID" value="XM_021443955.1"/>
</dbReference>
<dbReference type="PANTHER" id="PTHR11260:SF622">
    <property type="entry name" value="GLUTATHIONE S-TRANSFERASE"/>
    <property type="match status" value="1"/>
</dbReference>
<keyword evidence="2 7" id="KW-0963">Cytoplasm</keyword>
<protein>
    <recommendedName>
        <fullName evidence="7">Glutathione S-transferase</fullName>
        <ecNumber evidence="7">2.5.1.18</ecNumber>
    </recommendedName>
</protein>
<organism evidence="10 11">
    <name type="scientific">Herrania umbratica</name>
    <dbReference type="NCBI Taxonomy" id="108875"/>
    <lineage>
        <taxon>Eukaryota</taxon>
        <taxon>Viridiplantae</taxon>
        <taxon>Streptophyta</taxon>
        <taxon>Embryophyta</taxon>
        <taxon>Tracheophyta</taxon>
        <taxon>Spermatophyta</taxon>
        <taxon>Magnoliopsida</taxon>
        <taxon>eudicotyledons</taxon>
        <taxon>Gunneridae</taxon>
        <taxon>Pentapetalae</taxon>
        <taxon>rosids</taxon>
        <taxon>malvids</taxon>
        <taxon>Malvales</taxon>
        <taxon>Malvaceae</taxon>
        <taxon>Byttnerioideae</taxon>
        <taxon>Herrania</taxon>
    </lineage>
</organism>
<keyword evidence="10" id="KW-1185">Reference proteome</keyword>
<dbReference type="GO" id="GO:0006749">
    <property type="term" value="P:glutathione metabolic process"/>
    <property type="evidence" value="ECO:0007669"/>
    <property type="project" value="InterPro"/>
</dbReference>
<dbReference type="PROSITE" id="PS50404">
    <property type="entry name" value="GST_NTER"/>
    <property type="match status" value="1"/>
</dbReference>
<proteinExistence type="inferred from homology"/>
<evidence type="ECO:0000313" key="10">
    <source>
        <dbReference type="Proteomes" id="UP000504621"/>
    </source>
</evidence>
<evidence type="ECO:0000259" key="8">
    <source>
        <dbReference type="PROSITE" id="PS50404"/>
    </source>
</evidence>
<dbReference type="PROSITE" id="PS50405">
    <property type="entry name" value="GST_CTER"/>
    <property type="match status" value="1"/>
</dbReference>
<sequence length="232" mass="26583">MLRMEGKQSQVVLIGTWASGYCKRVELALKLKGIPYEYIEEDLENKSSLLRHSNPVHKKVPVLLHDGIPIAESLVILEYIDEYWSNVAPKLLPEDPYQRAKIRFWANYHDQKIMPAILRIALSQGEERDQAIEDHHELLKVFEEGIEKDFPAKSPFLNGDSLGFLDVIVGTVACNYQAFHEVVTVIFEPAKHPSFFSWVTALKEHPLIKDVLPPHDKLVALMRKKYCQSPKA</sequence>
<dbReference type="InterPro" id="IPR010987">
    <property type="entry name" value="Glutathione-S-Trfase_C-like"/>
</dbReference>
<keyword evidence="3" id="KW-0216">Detoxification</keyword>
<evidence type="ECO:0000256" key="6">
    <source>
        <dbReference type="ARBA" id="ARBA00047960"/>
    </source>
</evidence>
<evidence type="ECO:0000256" key="1">
    <source>
        <dbReference type="ARBA" id="ARBA00004514"/>
    </source>
</evidence>
<evidence type="ECO:0000313" key="11">
    <source>
        <dbReference type="RefSeq" id="XP_021299630.1"/>
    </source>
</evidence>
<dbReference type="FunFam" id="3.40.30.10:FF:000014">
    <property type="entry name" value="Tau class glutathione S-transferase"/>
    <property type="match status" value="1"/>
</dbReference>
<dbReference type="GO" id="GO:0009407">
    <property type="term" value="P:toxin catabolic process"/>
    <property type="evidence" value="ECO:0007669"/>
    <property type="project" value="UniProtKB-ARBA"/>
</dbReference>
<dbReference type="FunFam" id="1.20.1050.10:FF:000016">
    <property type="entry name" value="Glutathione S-transferase U9"/>
    <property type="match status" value="1"/>
</dbReference>
<feature type="domain" description="GST N-terminal" evidence="8">
    <location>
        <begin position="9"/>
        <end position="88"/>
    </location>
</feature>
<comment type="similarity">
    <text evidence="5">Belongs to the GST superfamily. Tau family.</text>
</comment>
<dbReference type="OrthoDB" id="4951845at2759"/>
<dbReference type="CDD" id="cd03185">
    <property type="entry name" value="GST_C_Tau"/>
    <property type="match status" value="1"/>
</dbReference>
<dbReference type="GO" id="GO:0005829">
    <property type="term" value="C:cytosol"/>
    <property type="evidence" value="ECO:0007669"/>
    <property type="project" value="UniProtKB-SubCell"/>
</dbReference>
<reference evidence="11" key="1">
    <citation type="submission" date="2025-08" db="UniProtKB">
        <authorList>
            <consortium name="RefSeq"/>
        </authorList>
    </citation>
    <scope>IDENTIFICATION</scope>
    <source>
        <tissue evidence="11">Leaf</tissue>
    </source>
</reference>
<dbReference type="PANTHER" id="PTHR11260">
    <property type="entry name" value="GLUTATHIONE S-TRANSFERASE, GST, SUPERFAMILY, GST DOMAIN CONTAINING"/>
    <property type="match status" value="1"/>
</dbReference>
<feature type="domain" description="GST C-terminal" evidence="9">
    <location>
        <begin position="95"/>
        <end position="226"/>
    </location>
</feature>
<name>A0A6J1BK46_9ROSI</name>
<keyword evidence="4 7" id="KW-0808">Transferase</keyword>
<dbReference type="InterPro" id="IPR045074">
    <property type="entry name" value="GST_C_Tau"/>
</dbReference>
<accession>A0A6J1BK46</accession>
<dbReference type="CDD" id="cd03058">
    <property type="entry name" value="GST_N_Tau"/>
    <property type="match status" value="1"/>
</dbReference>
<dbReference type="EC" id="2.5.1.18" evidence="7"/>
<dbReference type="Gene3D" id="3.40.30.10">
    <property type="entry name" value="Glutaredoxin"/>
    <property type="match status" value="1"/>
</dbReference>
<evidence type="ECO:0000256" key="3">
    <source>
        <dbReference type="ARBA" id="ARBA00022575"/>
    </source>
</evidence>
<dbReference type="GeneID" id="110428206"/>
<dbReference type="SFLD" id="SFLDS00019">
    <property type="entry name" value="Glutathione_Transferase_(cytos"/>
    <property type="match status" value="1"/>
</dbReference>
<comment type="function">
    <text evidence="7">Is involved in the conjugation of reduced glutathione to a wide number of exogenous and endogenous hydrophobic electrophiles.</text>
</comment>
<dbReference type="InterPro" id="IPR036282">
    <property type="entry name" value="Glutathione-S-Trfase_C_sf"/>
</dbReference>
<dbReference type="Proteomes" id="UP000504621">
    <property type="component" value="Unplaced"/>
</dbReference>
<dbReference type="AlphaFoldDB" id="A0A6J1BK46"/>
<dbReference type="Gene3D" id="1.20.1050.10">
    <property type="match status" value="1"/>
</dbReference>
<dbReference type="SUPFAM" id="SSF47616">
    <property type="entry name" value="GST C-terminal domain-like"/>
    <property type="match status" value="1"/>
</dbReference>
<dbReference type="SFLD" id="SFLDG00358">
    <property type="entry name" value="Main_(cytGST)"/>
    <property type="match status" value="1"/>
</dbReference>
<evidence type="ECO:0000256" key="4">
    <source>
        <dbReference type="ARBA" id="ARBA00022679"/>
    </source>
</evidence>
<dbReference type="Pfam" id="PF02798">
    <property type="entry name" value="GST_N"/>
    <property type="match status" value="1"/>
</dbReference>
<dbReference type="PROSITE" id="PS51354">
    <property type="entry name" value="GLUTAREDOXIN_2"/>
    <property type="match status" value="1"/>
</dbReference>
<gene>
    <name evidence="11" type="primary">LOC110428206</name>
</gene>
<comment type="subcellular location">
    <subcellularLocation>
        <location evidence="1 7">Cytoplasm</location>
        <location evidence="1 7">Cytosol</location>
    </subcellularLocation>
</comment>
<dbReference type="InterPro" id="IPR045073">
    <property type="entry name" value="Omega/Tau-like"/>
</dbReference>
<evidence type="ECO:0000259" key="9">
    <source>
        <dbReference type="PROSITE" id="PS50405"/>
    </source>
</evidence>
<comment type="catalytic activity">
    <reaction evidence="6 7">
        <text>RX + glutathione = an S-substituted glutathione + a halide anion + H(+)</text>
        <dbReference type="Rhea" id="RHEA:16437"/>
        <dbReference type="ChEBI" id="CHEBI:15378"/>
        <dbReference type="ChEBI" id="CHEBI:16042"/>
        <dbReference type="ChEBI" id="CHEBI:17792"/>
        <dbReference type="ChEBI" id="CHEBI:57925"/>
        <dbReference type="ChEBI" id="CHEBI:90779"/>
        <dbReference type="EC" id="2.5.1.18"/>
    </reaction>
</comment>
<dbReference type="InterPro" id="IPR004045">
    <property type="entry name" value="Glutathione_S-Trfase_N"/>
</dbReference>
<dbReference type="GO" id="GO:0004364">
    <property type="term" value="F:glutathione transferase activity"/>
    <property type="evidence" value="ECO:0007669"/>
    <property type="project" value="UniProtKB-UniRule"/>
</dbReference>
<dbReference type="InterPro" id="IPR036249">
    <property type="entry name" value="Thioredoxin-like_sf"/>
</dbReference>
<dbReference type="SUPFAM" id="SSF52833">
    <property type="entry name" value="Thioredoxin-like"/>
    <property type="match status" value="1"/>
</dbReference>
<evidence type="ECO:0000256" key="2">
    <source>
        <dbReference type="ARBA" id="ARBA00022490"/>
    </source>
</evidence>
<evidence type="ECO:0000256" key="7">
    <source>
        <dbReference type="RuleBase" id="RU369102"/>
    </source>
</evidence>
<evidence type="ECO:0000256" key="5">
    <source>
        <dbReference type="ARBA" id="ARBA00025743"/>
    </source>
</evidence>
<dbReference type="SFLD" id="SFLDG01152">
    <property type="entry name" value="Main.3:_Omega-_and_Tau-like"/>
    <property type="match status" value="1"/>
</dbReference>